<evidence type="ECO:0000313" key="7">
    <source>
        <dbReference type="EMBL" id="AEK81074.1"/>
    </source>
</evidence>
<keyword evidence="3 5" id="KW-0964">Secreted</keyword>
<sequence length="292" mass="32269">MATILLVTEVLSVSTGAREALTLKESPLTDLSTTTGYSNAKQNRVLRVAQTPDQDDRAVDEDAKSEPNETEERAGGVSSIVSKISDKIPMKLKMAWWRDFKKPASYVKKKMGLEGLSGAELTSHKNYKLFLKYKATIEKDWLVGMARGGFPTYDIWVSMGFERVSVERLKDIKNTEGFRIYKNYVKAFDENVESTIGSGYLMPKFVSEKATPAELTARVEIWAETGKSASYVRKMLGMDSASGARAYAPYFEHFKQVAAALRALISAAATCLKCGVAGAVRRLEGAIYERVG</sequence>
<reference evidence="7" key="1">
    <citation type="journal article" date="2011" name="Plant Cell">
        <title>Transcriptional programming and functional interactions within the Phytophthora sojae RXLR effector repertoire.</title>
        <authorList>
            <person name="Wang Q."/>
            <person name="Han C."/>
            <person name="Ferreira A.O."/>
            <person name="Yu X."/>
            <person name="Ye W."/>
            <person name="Tripathy S."/>
            <person name="Kale S.D."/>
            <person name="Gu B."/>
            <person name="Sheng Y."/>
            <person name="Sui Y."/>
            <person name="Wang X."/>
            <person name="Zhang Z."/>
            <person name="Cheng B."/>
            <person name="Dong S."/>
            <person name="Shan W."/>
            <person name="Zheng X."/>
            <person name="Dou D."/>
            <person name="Tyler B.M."/>
            <person name="Wang Y."/>
        </authorList>
    </citation>
    <scope>NUCLEOTIDE SEQUENCE</scope>
    <source>
        <strain evidence="7">P7064</strain>
    </source>
</reference>
<dbReference type="AlphaFoldDB" id="G1FSI6"/>
<protein>
    <recommendedName>
        <fullName evidence="5">RxLR effector protein</fullName>
    </recommendedName>
</protein>
<evidence type="ECO:0000256" key="2">
    <source>
        <dbReference type="ARBA" id="ARBA00010400"/>
    </source>
</evidence>
<comment type="similarity">
    <text evidence="2 5">Belongs to the RxLR effector family.</text>
</comment>
<proteinExistence type="inferred from homology"/>
<dbReference type="EMBL" id="JN254261">
    <property type="protein sequence ID" value="AEK81074.1"/>
    <property type="molecule type" value="Genomic_DNA"/>
</dbReference>
<evidence type="ECO:0000256" key="4">
    <source>
        <dbReference type="ARBA" id="ARBA00022729"/>
    </source>
</evidence>
<comment type="subcellular location">
    <subcellularLocation>
        <location evidence="1 5">Secreted</location>
    </subcellularLocation>
</comment>
<keyword evidence="4" id="KW-0732">Signal</keyword>
<name>G1FSI6_PHYSO</name>
<comment type="function">
    <text evidence="5">Effector that suppresses plant defense responses during pathogen infection.</text>
</comment>
<gene>
    <name evidence="7" type="primary">Avh</name>
</gene>
<dbReference type="VEuPathDB" id="FungiDB:PHYSODRAFT_347055"/>
<dbReference type="InterPro" id="IPR031825">
    <property type="entry name" value="RXLR"/>
</dbReference>
<evidence type="ECO:0000256" key="1">
    <source>
        <dbReference type="ARBA" id="ARBA00004613"/>
    </source>
</evidence>
<dbReference type="Pfam" id="PF16810">
    <property type="entry name" value="RXLR"/>
    <property type="match status" value="1"/>
</dbReference>
<feature type="region of interest" description="Disordered" evidence="6">
    <location>
        <begin position="47"/>
        <end position="77"/>
    </location>
</feature>
<accession>G1FSI6</accession>
<evidence type="ECO:0000256" key="5">
    <source>
        <dbReference type="RuleBase" id="RU367124"/>
    </source>
</evidence>
<comment type="domain">
    <text evidence="5">The RxLR-dEER motif acts to carry the protein into the host cell cytoplasm through binding to cell surface phosphatidylinositol-3-phosphate.</text>
</comment>
<feature type="compositionally biased region" description="Basic and acidic residues" evidence="6">
    <location>
        <begin position="54"/>
        <end position="74"/>
    </location>
</feature>
<evidence type="ECO:0000256" key="3">
    <source>
        <dbReference type="ARBA" id="ARBA00022525"/>
    </source>
</evidence>
<organism evidence="7">
    <name type="scientific">Phytophthora sojae</name>
    <name type="common">Soybean stem and root rot agent</name>
    <name type="synonym">Phytophthora megasperma f. sp. glycines</name>
    <dbReference type="NCBI Taxonomy" id="67593"/>
    <lineage>
        <taxon>Eukaryota</taxon>
        <taxon>Sar</taxon>
        <taxon>Stramenopiles</taxon>
        <taxon>Oomycota</taxon>
        <taxon>Peronosporomycetes</taxon>
        <taxon>Peronosporales</taxon>
        <taxon>Peronosporaceae</taxon>
        <taxon>Phytophthora</taxon>
    </lineage>
</organism>
<evidence type="ECO:0000256" key="6">
    <source>
        <dbReference type="SAM" id="MobiDB-lite"/>
    </source>
</evidence>